<dbReference type="NCBIfam" id="TIGR01943">
    <property type="entry name" value="rnfA"/>
    <property type="match status" value="1"/>
</dbReference>
<dbReference type="NCBIfam" id="NF003481">
    <property type="entry name" value="PRK05151.1"/>
    <property type="match status" value="1"/>
</dbReference>
<dbReference type="InterPro" id="IPR003667">
    <property type="entry name" value="NqrDE/RnfAE"/>
</dbReference>
<keyword evidence="5" id="KW-0249">Electron transport</keyword>
<dbReference type="HAMAP" id="MF_00459">
    <property type="entry name" value="RsxA_RnfA"/>
    <property type="match status" value="1"/>
</dbReference>
<feature type="transmembrane region" description="Helical" evidence="8">
    <location>
        <begin position="147"/>
        <end position="168"/>
    </location>
</feature>
<feature type="transmembrane region" description="Helical" evidence="8">
    <location>
        <begin position="189"/>
        <end position="208"/>
    </location>
</feature>
<evidence type="ECO:0000313" key="9">
    <source>
        <dbReference type="EMBL" id="VFU15571.1"/>
    </source>
</evidence>
<gene>
    <name evidence="9" type="primary">rnfA</name>
    <name evidence="9" type="ORF">SCFA_420040</name>
</gene>
<reference evidence="9" key="1">
    <citation type="submission" date="2019-03" db="EMBL/GenBank/DDBJ databases">
        <authorList>
            <person name="Hao L."/>
        </authorList>
    </citation>
    <scope>NUCLEOTIDE SEQUENCE</scope>
</reference>
<dbReference type="EMBL" id="CAADRM010000106">
    <property type="protein sequence ID" value="VFU15571.1"/>
    <property type="molecule type" value="Genomic_DNA"/>
</dbReference>
<name>A0A485M107_9ZZZZ</name>
<keyword evidence="4" id="KW-1278">Translocase</keyword>
<evidence type="ECO:0000256" key="8">
    <source>
        <dbReference type="SAM" id="Phobius"/>
    </source>
</evidence>
<dbReference type="GO" id="GO:0005886">
    <property type="term" value="C:plasma membrane"/>
    <property type="evidence" value="ECO:0007669"/>
    <property type="project" value="TreeGrafter"/>
</dbReference>
<feature type="transmembrane region" description="Helical" evidence="8">
    <location>
        <begin position="116"/>
        <end position="141"/>
    </location>
</feature>
<organism evidence="9">
    <name type="scientific">anaerobic digester metagenome</name>
    <dbReference type="NCBI Taxonomy" id="1263854"/>
    <lineage>
        <taxon>unclassified sequences</taxon>
        <taxon>metagenomes</taxon>
        <taxon>ecological metagenomes</taxon>
    </lineage>
</organism>
<evidence type="ECO:0000256" key="4">
    <source>
        <dbReference type="ARBA" id="ARBA00022967"/>
    </source>
</evidence>
<accession>A0A485M107</accession>
<feature type="transmembrane region" description="Helical" evidence="8">
    <location>
        <begin position="88"/>
        <end position="109"/>
    </location>
</feature>
<sequence length="209" mass="22829">MHGFLIINIRLESHRRKLMYYILLIVGAALVNNFVLARFLGICPFMGVSKSIDTAVGMSMAVIFVMTLASFVTWLINFYLLIPFELEYLQTIAFILVIASLVQLVEMIIQRVSPPLYQALGIFLPLITTNCAVLGVAILNIQLGYNLLDACIFAAGAALGFGLALVIFAGMREDFELNTIPEAFRGTPIALVTAGILSLAFMGFSGLVK</sequence>
<dbReference type="GO" id="GO:0022900">
    <property type="term" value="P:electron transport chain"/>
    <property type="evidence" value="ECO:0007669"/>
    <property type="project" value="InterPro"/>
</dbReference>
<dbReference type="GO" id="GO:0012505">
    <property type="term" value="C:endomembrane system"/>
    <property type="evidence" value="ECO:0007669"/>
    <property type="project" value="UniProtKB-SubCell"/>
</dbReference>
<keyword evidence="3 8" id="KW-0812">Transmembrane</keyword>
<evidence type="ECO:0000256" key="3">
    <source>
        <dbReference type="ARBA" id="ARBA00022692"/>
    </source>
</evidence>
<evidence type="ECO:0000256" key="6">
    <source>
        <dbReference type="ARBA" id="ARBA00022989"/>
    </source>
</evidence>
<dbReference type="AlphaFoldDB" id="A0A485M107"/>
<evidence type="ECO:0000256" key="1">
    <source>
        <dbReference type="ARBA" id="ARBA00004127"/>
    </source>
</evidence>
<evidence type="ECO:0000256" key="5">
    <source>
        <dbReference type="ARBA" id="ARBA00022982"/>
    </source>
</evidence>
<dbReference type="PIRSF" id="PIRSF006102">
    <property type="entry name" value="NQR_DE"/>
    <property type="match status" value="1"/>
</dbReference>
<feature type="transmembrane region" description="Helical" evidence="8">
    <location>
        <begin position="61"/>
        <end position="82"/>
    </location>
</feature>
<keyword evidence="2" id="KW-0813">Transport</keyword>
<dbReference type="Pfam" id="PF02508">
    <property type="entry name" value="Rnf-Nqr"/>
    <property type="match status" value="1"/>
</dbReference>
<keyword evidence="6 8" id="KW-1133">Transmembrane helix</keyword>
<feature type="transmembrane region" description="Helical" evidence="8">
    <location>
        <begin position="20"/>
        <end position="40"/>
    </location>
</feature>
<dbReference type="PANTHER" id="PTHR30335:SF0">
    <property type="entry name" value="ION-TRANSLOCATING OXIDOREDUCTASE COMPLEX SUBUNIT A"/>
    <property type="match status" value="1"/>
</dbReference>
<keyword evidence="7 8" id="KW-0472">Membrane</keyword>
<comment type="subcellular location">
    <subcellularLocation>
        <location evidence="1">Endomembrane system</location>
        <topology evidence="1">Multi-pass membrane protein</topology>
    </subcellularLocation>
</comment>
<evidence type="ECO:0000256" key="2">
    <source>
        <dbReference type="ARBA" id="ARBA00022448"/>
    </source>
</evidence>
<protein>
    <submittedName>
        <fullName evidence="9">Electron transport complex protein rnfA</fullName>
    </submittedName>
</protein>
<evidence type="ECO:0000256" key="7">
    <source>
        <dbReference type="ARBA" id="ARBA00023136"/>
    </source>
</evidence>
<dbReference type="PANTHER" id="PTHR30335">
    <property type="entry name" value="INTEGRAL MEMBRANE PROTEIN OF SOXR-REDUCING COMPLEX"/>
    <property type="match status" value="1"/>
</dbReference>
<proteinExistence type="inferred from homology"/>
<dbReference type="InterPro" id="IPR050133">
    <property type="entry name" value="NqrDE/RnfAE_oxidrdctase"/>
</dbReference>
<dbReference type="InterPro" id="IPR011293">
    <property type="entry name" value="Ion_transpt_RnfA/RsxA"/>
</dbReference>